<keyword evidence="7" id="KW-0406">Ion transport</keyword>
<keyword evidence="15" id="KW-1185">Reference proteome</keyword>
<evidence type="ECO:0000256" key="8">
    <source>
        <dbReference type="ARBA" id="ARBA00023136"/>
    </source>
</evidence>
<dbReference type="PANTHER" id="PTHR10037">
    <property type="entry name" value="VOLTAGE-GATED CATION CHANNEL CALCIUM AND SODIUM"/>
    <property type="match status" value="1"/>
</dbReference>
<keyword evidence="9" id="KW-0325">Glycoprotein</keyword>
<feature type="domain" description="Ion transport" evidence="13">
    <location>
        <begin position="1"/>
        <end position="186"/>
    </location>
</feature>
<feature type="non-terminal residue" evidence="14">
    <location>
        <position position="1"/>
    </location>
</feature>
<keyword evidence="10" id="KW-0739">Sodium transport</keyword>
<dbReference type="AlphaFoldDB" id="A0A7L4NI58"/>
<evidence type="ECO:0000256" key="2">
    <source>
        <dbReference type="ARBA" id="ARBA00022448"/>
    </source>
</evidence>
<dbReference type="OrthoDB" id="2984333at2759"/>
<evidence type="ECO:0000256" key="6">
    <source>
        <dbReference type="ARBA" id="ARBA00023053"/>
    </source>
</evidence>
<evidence type="ECO:0000259" key="13">
    <source>
        <dbReference type="Pfam" id="PF00520"/>
    </source>
</evidence>
<evidence type="ECO:0000256" key="12">
    <source>
        <dbReference type="SAM" id="Phobius"/>
    </source>
</evidence>
<keyword evidence="11" id="KW-0407">Ion channel</keyword>
<dbReference type="GO" id="GO:0005248">
    <property type="term" value="F:voltage-gated sodium channel activity"/>
    <property type="evidence" value="ECO:0007669"/>
    <property type="project" value="TreeGrafter"/>
</dbReference>
<dbReference type="Proteomes" id="UP000586704">
    <property type="component" value="Unassembled WGS sequence"/>
</dbReference>
<keyword evidence="2" id="KW-0813">Transport</keyword>
<reference evidence="14 15" key="1">
    <citation type="submission" date="2020-02" db="EMBL/GenBank/DDBJ databases">
        <title>Bird 10,000 Genomes (B10K) Project - Family phase.</title>
        <authorList>
            <person name="Zhang G."/>
        </authorList>
    </citation>
    <scope>NUCLEOTIDE SEQUENCE [LARGE SCALE GENOMIC DNA]</scope>
    <source>
        <strain evidence="14">B10K-DU-013-51</strain>
        <tissue evidence="14">Mixed tissue sample</tissue>
    </source>
</reference>
<keyword evidence="6" id="KW-0915">Sodium</keyword>
<evidence type="ECO:0000256" key="1">
    <source>
        <dbReference type="ARBA" id="ARBA00004141"/>
    </source>
</evidence>
<keyword evidence="8 12" id="KW-0472">Membrane</keyword>
<keyword evidence="5 12" id="KW-1133">Transmembrane helix</keyword>
<evidence type="ECO:0000313" key="14">
    <source>
        <dbReference type="EMBL" id="NXY89606.1"/>
    </source>
</evidence>
<evidence type="ECO:0000256" key="9">
    <source>
        <dbReference type="ARBA" id="ARBA00023180"/>
    </source>
</evidence>
<dbReference type="SUPFAM" id="SSF81324">
    <property type="entry name" value="Voltage-gated potassium channels"/>
    <property type="match status" value="1"/>
</dbReference>
<feature type="transmembrane region" description="Helical" evidence="12">
    <location>
        <begin position="29"/>
        <end position="49"/>
    </location>
</feature>
<evidence type="ECO:0000256" key="5">
    <source>
        <dbReference type="ARBA" id="ARBA00022989"/>
    </source>
</evidence>
<evidence type="ECO:0000256" key="11">
    <source>
        <dbReference type="ARBA" id="ARBA00023303"/>
    </source>
</evidence>
<evidence type="ECO:0000256" key="7">
    <source>
        <dbReference type="ARBA" id="ARBA00023065"/>
    </source>
</evidence>
<organism evidence="14 15">
    <name type="scientific">Ceyx cyanopectus</name>
    <name type="common">Indigo-banded kingfisher</name>
    <dbReference type="NCBI Taxonomy" id="390723"/>
    <lineage>
        <taxon>Eukaryota</taxon>
        <taxon>Metazoa</taxon>
        <taxon>Chordata</taxon>
        <taxon>Craniata</taxon>
        <taxon>Vertebrata</taxon>
        <taxon>Euteleostomi</taxon>
        <taxon>Archelosauria</taxon>
        <taxon>Archosauria</taxon>
        <taxon>Dinosauria</taxon>
        <taxon>Saurischia</taxon>
        <taxon>Theropoda</taxon>
        <taxon>Coelurosauria</taxon>
        <taxon>Aves</taxon>
        <taxon>Neognathae</taxon>
        <taxon>Neoaves</taxon>
        <taxon>Telluraves</taxon>
        <taxon>Coraciimorphae</taxon>
        <taxon>Coraciiformes</taxon>
        <taxon>Alcedinidae</taxon>
        <taxon>Ceyx</taxon>
    </lineage>
</organism>
<protein>
    <submittedName>
        <fullName evidence="14">SCNAA protein</fullName>
    </submittedName>
</protein>
<dbReference type="GO" id="GO:0019228">
    <property type="term" value="P:neuronal action potential"/>
    <property type="evidence" value="ECO:0007669"/>
    <property type="project" value="TreeGrafter"/>
</dbReference>
<proteinExistence type="predicted"/>
<keyword evidence="4" id="KW-0851">Voltage-gated channel</keyword>
<keyword evidence="3 12" id="KW-0812">Transmembrane</keyword>
<dbReference type="GO" id="GO:0001518">
    <property type="term" value="C:voltage-gated sodium channel complex"/>
    <property type="evidence" value="ECO:0007669"/>
    <property type="project" value="TreeGrafter"/>
</dbReference>
<dbReference type="Gene3D" id="1.10.287.70">
    <property type="match status" value="1"/>
</dbReference>
<comment type="subcellular location">
    <subcellularLocation>
        <location evidence="1">Membrane</location>
        <topology evidence="1">Multi-pass membrane protein</topology>
    </subcellularLocation>
</comment>
<gene>
    <name evidence="14" type="primary">Scn10a</name>
    <name evidence="14" type="ORF">CEYCYA_R08346</name>
</gene>
<evidence type="ECO:0000313" key="15">
    <source>
        <dbReference type="Proteomes" id="UP000586704"/>
    </source>
</evidence>
<feature type="transmembrane region" description="Helical" evidence="12">
    <location>
        <begin position="154"/>
        <end position="179"/>
    </location>
</feature>
<name>A0A7L4NI58_9AVES</name>
<evidence type="ECO:0000256" key="3">
    <source>
        <dbReference type="ARBA" id="ARBA00022692"/>
    </source>
</evidence>
<sequence length="321" mass="36521">VFTAIYAAEMILKIIALDPYNYFQQKWNIFDSIVVMVGLINFKTNLSSLRLLRIFKLAKSWPALNTLMKIIVNAVGALGNLTLVLIITVFIFAVVGKQVLGSYYSDNWTKISTTSQLRWHMKDFYHSFLIIFRILCGEWIETMWECMEVAGKGLCILIFLLVLVIGNLVVLNLFIALLLSSFSTDSSMGQEEPGQTSKCQIAIARIHKGLQSVKDRVLNHCGKIRKQNHKTTPKKKTLVKISAKDMEENNYAMTDVRKALDNTCFDIEYYNTEESSTVTKKYEEFVPSCSTSVPIVLGTYSDEGDDKHSVCTETEYRKEVR</sequence>
<dbReference type="Gene3D" id="1.20.120.350">
    <property type="entry name" value="Voltage-gated potassium channels. Chain C"/>
    <property type="match status" value="1"/>
</dbReference>
<comment type="caution">
    <text evidence="14">The sequence shown here is derived from an EMBL/GenBank/DDBJ whole genome shotgun (WGS) entry which is preliminary data.</text>
</comment>
<dbReference type="GO" id="GO:0086010">
    <property type="term" value="P:membrane depolarization during action potential"/>
    <property type="evidence" value="ECO:0007669"/>
    <property type="project" value="TreeGrafter"/>
</dbReference>
<dbReference type="Pfam" id="PF00520">
    <property type="entry name" value="Ion_trans"/>
    <property type="match status" value="1"/>
</dbReference>
<evidence type="ECO:0000256" key="4">
    <source>
        <dbReference type="ARBA" id="ARBA00022882"/>
    </source>
</evidence>
<accession>A0A7L4NI58</accession>
<dbReference type="PANTHER" id="PTHR10037:SF208">
    <property type="entry name" value="SODIUM CHANNEL PROTEIN TYPE 10 SUBUNIT ALPHA"/>
    <property type="match status" value="1"/>
</dbReference>
<dbReference type="FunFam" id="1.10.287.70:FF:000049">
    <property type="entry name" value="Voltage-dependent sodium channel 2"/>
    <property type="match status" value="1"/>
</dbReference>
<dbReference type="InterPro" id="IPR043203">
    <property type="entry name" value="VGCC_Ca_Na"/>
</dbReference>
<dbReference type="EMBL" id="VYZU01074765">
    <property type="protein sequence ID" value="NXY89606.1"/>
    <property type="molecule type" value="Genomic_DNA"/>
</dbReference>
<dbReference type="InterPro" id="IPR005821">
    <property type="entry name" value="Ion_trans_dom"/>
</dbReference>
<feature type="non-terminal residue" evidence="14">
    <location>
        <position position="321"/>
    </location>
</feature>
<dbReference type="InterPro" id="IPR027359">
    <property type="entry name" value="Volt_channel_dom_sf"/>
</dbReference>
<feature type="transmembrane region" description="Helical" evidence="12">
    <location>
        <begin position="70"/>
        <end position="95"/>
    </location>
</feature>
<evidence type="ECO:0000256" key="10">
    <source>
        <dbReference type="ARBA" id="ARBA00023201"/>
    </source>
</evidence>